<reference evidence="1" key="1">
    <citation type="submission" date="2022-08" db="UniProtKB">
        <authorList>
            <consortium name="EnsemblMetazoa"/>
        </authorList>
    </citation>
    <scope>IDENTIFICATION</scope>
    <source>
        <strain evidence="1">EBRO</strain>
    </source>
</reference>
<proteinExistence type="predicted"/>
<protein>
    <submittedName>
        <fullName evidence="1">Uncharacterized protein</fullName>
    </submittedName>
</protein>
<dbReference type="Pfam" id="PF15886">
    <property type="entry name" value="CBM39"/>
    <property type="match status" value="1"/>
</dbReference>
<dbReference type="VEuPathDB" id="VectorBase:AATE018967"/>
<sequence length="269" mass="31122">MERLMVVFAILCAAIGRAQEDVHLPDYLVFMNQFKLHVQIREPSGVMVWTRSSPLIEMFGIELYAGQQQNSHRQPVWDRKLEVNTTRPIDGKFMIINHDMVIRKGETIRYRFSVLHKGTLSHSNYHRDLVTDHMFYRPKDSTCYSQCLIGDRAAIHEETARLKTILEKKILDCVGSQASEHLFFPFPNATSYVADTQLFVKSRLWEIEGLRPLIDDVVTTYLSQDGVGVRMKTVLDKFKVLELGKGKLDAIDFDAMFKEPEETNTEMYN</sequence>
<dbReference type="InterPro" id="IPR043030">
    <property type="entry name" value="BGBP_N_sf"/>
</dbReference>
<dbReference type="PROSITE" id="PS51969">
    <property type="entry name" value="CBM39"/>
    <property type="match status" value="1"/>
</dbReference>
<dbReference type="AlphaFoldDB" id="A0A182JJ04"/>
<dbReference type="EnsemblMetazoa" id="AATE018967-RA">
    <property type="protein sequence ID" value="AATE018967-PA.1"/>
    <property type="gene ID" value="AATE018967"/>
</dbReference>
<organism evidence="1">
    <name type="scientific">Anopheles atroparvus</name>
    <name type="common">European mosquito</name>
    <dbReference type="NCBI Taxonomy" id="41427"/>
    <lineage>
        <taxon>Eukaryota</taxon>
        <taxon>Metazoa</taxon>
        <taxon>Ecdysozoa</taxon>
        <taxon>Arthropoda</taxon>
        <taxon>Hexapoda</taxon>
        <taxon>Insecta</taxon>
        <taxon>Pterygota</taxon>
        <taxon>Neoptera</taxon>
        <taxon>Endopterygota</taxon>
        <taxon>Diptera</taxon>
        <taxon>Nematocera</taxon>
        <taxon>Culicoidea</taxon>
        <taxon>Culicidae</taxon>
        <taxon>Anophelinae</taxon>
        <taxon>Anopheles</taxon>
    </lineage>
</organism>
<dbReference type="InterPro" id="IPR031756">
    <property type="entry name" value="BGBP_N"/>
</dbReference>
<dbReference type="GO" id="GO:0030246">
    <property type="term" value="F:carbohydrate binding"/>
    <property type="evidence" value="ECO:0007669"/>
    <property type="project" value="InterPro"/>
</dbReference>
<evidence type="ECO:0000313" key="1">
    <source>
        <dbReference type="EnsemblMetazoa" id="AATE018967-PA.1"/>
    </source>
</evidence>
<accession>A0A182JJ04</accession>
<name>A0A182JJ04_ANOAO</name>
<dbReference type="Gene3D" id="2.60.40.2140">
    <property type="entry name" value="Beta-1,3-glucan-recognition protein, N-terminal domain"/>
    <property type="match status" value="1"/>
</dbReference>